<protein>
    <submittedName>
        <fullName evidence="9">BCCT transporter</fullName>
    </submittedName>
</protein>
<feature type="region of interest" description="Disordered" evidence="7">
    <location>
        <begin position="60"/>
        <end position="83"/>
    </location>
</feature>
<keyword evidence="3" id="KW-1003">Cell membrane</keyword>
<evidence type="ECO:0000256" key="7">
    <source>
        <dbReference type="SAM" id="MobiDB-lite"/>
    </source>
</evidence>
<dbReference type="InterPro" id="IPR000060">
    <property type="entry name" value="BCCT_transptr"/>
</dbReference>
<evidence type="ECO:0000256" key="3">
    <source>
        <dbReference type="ARBA" id="ARBA00022475"/>
    </source>
</evidence>
<proteinExistence type="predicted"/>
<evidence type="ECO:0000256" key="5">
    <source>
        <dbReference type="ARBA" id="ARBA00022989"/>
    </source>
</evidence>
<organism evidence="9 10">
    <name type="scientific">Haloterrigena salina JCM 13891</name>
    <dbReference type="NCBI Taxonomy" id="1227488"/>
    <lineage>
        <taxon>Archaea</taxon>
        <taxon>Methanobacteriati</taxon>
        <taxon>Methanobacteriota</taxon>
        <taxon>Stenosarchaea group</taxon>
        <taxon>Halobacteria</taxon>
        <taxon>Halobacteriales</taxon>
        <taxon>Natrialbaceae</taxon>
        <taxon>Haloterrigena</taxon>
    </lineage>
</organism>
<dbReference type="PATRIC" id="fig|1227488.3.peg.3587"/>
<evidence type="ECO:0000256" key="1">
    <source>
        <dbReference type="ARBA" id="ARBA00004651"/>
    </source>
</evidence>
<keyword evidence="2" id="KW-0813">Transport</keyword>
<evidence type="ECO:0000256" key="2">
    <source>
        <dbReference type="ARBA" id="ARBA00022448"/>
    </source>
</evidence>
<dbReference type="eggNOG" id="arCOG04540">
    <property type="taxonomic scope" value="Archaea"/>
</dbReference>
<keyword evidence="4 8" id="KW-0812">Transmembrane</keyword>
<accession>M0BX27</accession>
<reference evidence="9 10" key="1">
    <citation type="journal article" date="2014" name="PLoS Genet.">
        <title>Phylogenetically driven sequencing of extremely halophilic archaea reveals strategies for static and dynamic osmo-response.</title>
        <authorList>
            <person name="Becker E.A."/>
            <person name="Seitzer P.M."/>
            <person name="Tritt A."/>
            <person name="Larsen D."/>
            <person name="Krusor M."/>
            <person name="Yao A.I."/>
            <person name="Wu D."/>
            <person name="Madern D."/>
            <person name="Eisen J.A."/>
            <person name="Darling A.E."/>
            <person name="Facciotti M.T."/>
        </authorList>
    </citation>
    <scope>NUCLEOTIDE SEQUENCE [LARGE SCALE GENOMIC DNA]</scope>
    <source>
        <strain evidence="9 10">JCM 13891</strain>
    </source>
</reference>
<comment type="subcellular location">
    <subcellularLocation>
        <location evidence="1">Cell membrane</location>
        <topology evidence="1">Multi-pass membrane protein</topology>
    </subcellularLocation>
</comment>
<dbReference type="GO" id="GO:0022857">
    <property type="term" value="F:transmembrane transporter activity"/>
    <property type="evidence" value="ECO:0007669"/>
    <property type="project" value="InterPro"/>
</dbReference>
<evidence type="ECO:0000256" key="4">
    <source>
        <dbReference type="ARBA" id="ARBA00022692"/>
    </source>
</evidence>
<evidence type="ECO:0000256" key="6">
    <source>
        <dbReference type="ARBA" id="ARBA00023136"/>
    </source>
</evidence>
<dbReference type="Proteomes" id="UP000011657">
    <property type="component" value="Unassembled WGS sequence"/>
</dbReference>
<dbReference type="EMBL" id="AOIS01000057">
    <property type="protein sequence ID" value="ELZ15566.1"/>
    <property type="molecule type" value="Genomic_DNA"/>
</dbReference>
<sequence length="83" mass="8605">MLWGGLMGGLASLLIVGGGLDALRSSAIITGGPFAVIGALAIVGMCLEFQRIRPVLQTNTDDQSAEIDEQSPPVFATNTDDDD</sequence>
<feature type="transmembrane region" description="Helical" evidence="8">
    <location>
        <begin position="27"/>
        <end position="47"/>
    </location>
</feature>
<keyword evidence="10" id="KW-1185">Reference proteome</keyword>
<keyword evidence="5 8" id="KW-1133">Transmembrane helix</keyword>
<keyword evidence="6 8" id="KW-0472">Membrane</keyword>
<name>M0BX27_9EURY</name>
<evidence type="ECO:0000313" key="10">
    <source>
        <dbReference type="Proteomes" id="UP000011657"/>
    </source>
</evidence>
<dbReference type="AlphaFoldDB" id="M0BX27"/>
<gene>
    <name evidence="9" type="ORF">C477_17870</name>
</gene>
<evidence type="ECO:0000256" key="8">
    <source>
        <dbReference type="SAM" id="Phobius"/>
    </source>
</evidence>
<evidence type="ECO:0000313" key="9">
    <source>
        <dbReference type="EMBL" id="ELZ15566.1"/>
    </source>
</evidence>
<dbReference type="Pfam" id="PF02028">
    <property type="entry name" value="BCCT"/>
    <property type="match status" value="1"/>
</dbReference>
<dbReference type="GO" id="GO:0005886">
    <property type="term" value="C:plasma membrane"/>
    <property type="evidence" value="ECO:0007669"/>
    <property type="project" value="UniProtKB-SubCell"/>
</dbReference>
<comment type="caution">
    <text evidence="9">The sequence shown here is derived from an EMBL/GenBank/DDBJ whole genome shotgun (WGS) entry which is preliminary data.</text>
</comment>